<keyword evidence="2" id="KW-0325">Glycoprotein</keyword>
<dbReference type="Pfam" id="PF00657">
    <property type="entry name" value="Lipase_GDSL"/>
    <property type="match status" value="1"/>
</dbReference>
<dbReference type="PANTHER" id="PTHR22835">
    <property type="entry name" value="ZINC FINGER FYVE DOMAIN CONTAINING PROTEIN"/>
    <property type="match status" value="1"/>
</dbReference>
<dbReference type="Gene3D" id="3.40.50.1110">
    <property type="entry name" value="SGNH hydrolase"/>
    <property type="match status" value="1"/>
</dbReference>
<protein>
    <recommendedName>
        <fullName evidence="5">GDSL esterase/lipase</fullName>
    </recommendedName>
</protein>
<accession>A0AAE0ATL8</accession>
<comment type="similarity">
    <text evidence="1">Belongs to the 'GDSL' lipolytic enzyme family.</text>
</comment>
<evidence type="ECO:0000256" key="1">
    <source>
        <dbReference type="ARBA" id="ARBA00008668"/>
    </source>
</evidence>
<dbReference type="AlphaFoldDB" id="A0AAE0ATL8"/>
<gene>
    <name evidence="3" type="ORF">Dsin_010495</name>
</gene>
<dbReference type="Proteomes" id="UP001281410">
    <property type="component" value="Unassembled WGS sequence"/>
</dbReference>
<dbReference type="GO" id="GO:0016788">
    <property type="term" value="F:hydrolase activity, acting on ester bonds"/>
    <property type="evidence" value="ECO:0007669"/>
    <property type="project" value="InterPro"/>
</dbReference>
<proteinExistence type="inferred from homology"/>
<evidence type="ECO:0000256" key="2">
    <source>
        <dbReference type="ARBA" id="ARBA00023180"/>
    </source>
</evidence>
<dbReference type="InterPro" id="IPR036514">
    <property type="entry name" value="SGNH_hydro_sf"/>
</dbReference>
<reference evidence="3" key="1">
    <citation type="journal article" date="2023" name="Plant J.">
        <title>Genome sequences and population genomics provide insights into the demographic history, inbreeding, and mutation load of two 'living fossil' tree species of Dipteronia.</title>
        <authorList>
            <person name="Feng Y."/>
            <person name="Comes H.P."/>
            <person name="Chen J."/>
            <person name="Zhu S."/>
            <person name="Lu R."/>
            <person name="Zhang X."/>
            <person name="Li P."/>
            <person name="Qiu J."/>
            <person name="Olsen K.M."/>
            <person name="Qiu Y."/>
        </authorList>
    </citation>
    <scope>NUCLEOTIDE SEQUENCE</scope>
    <source>
        <strain evidence="3">NBL</strain>
    </source>
</reference>
<sequence length="79" mass="9299">MTKLYKEEARIFWIHNTGPIGCLPFFVDEYPPQPENADQNGCIKSYNEVAQEFNKQLTDRVSQLRTQLDDARLIYVDIY</sequence>
<evidence type="ECO:0008006" key="5">
    <source>
        <dbReference type="Google" id="ProtNLM"/>
    </source>
</evidence>
<name>A0AAE0ATL8_9ROSI</name>
<evidence type="ECO:0000313" key="3">
    <source>
        <dbReference type="EMBL" id="KAK3223470.1"/>
    </source>
</evidence>
<dbReference type="EMBL" id="JANJYJ010000003">
    <property type="protein sequence ID" value="KAK3223470.1"/>
    <property type="molecule type" value="Genomic_DNA"/>
</dbReference>
<dbReference type="PANTHER" id="PTHR22835:SF514">
    <property type="entry name" value="GDSL-LIKE LIPASE_ACYLHYDROLASE SUPERFAMILY PROTEIN ISOFORM 1"/>
    <property type="match status" value="1"/>
</dbReference>
<dbReference type="InterPro" id="IPR001087">
    <property type="entry name" value="GDSL"/>
</dbReference>
<comment type="caution">
    <text evidence="3">The sequence shown here is derived from an EMBL/GenBank/DDBJ whole genome shotgun (WGS) entry which is preliminary data.</text>
</comment>
<organism evidence="3 4">
    <name type="scientific">Dipteronia sinensis</name>
    <dbReference type="NCBI Taxonomy" id="43782"/>
    <lineage>
        <taxon>Eukaryota</taxon>
        <taxon>Viridiplantae</taxon>
        <taxon>Streptophyta</taxon>
        <taxon>Embryophyta</taxon>
        <taxon>Tracheophyta</taxon>
        <taxon>Spermatophyta</taxon>
        <taxon>Magnoliopsida</taxon>
        <taxon>eudicotyledons</taxon>
        <taxon>Gunneridae</taxon>
        <taxon>Pentapetalae</taxon>
        <taxon>rosids</taxon>
        <taxon>malvids</taxon>
        <taxon>Sapindales</taxon>
        <taxon>Sapindaceae</taxon>
        <taxon>Hippocastanoideae</taxon>
        <taxon>Acereae</taxon>
        <taxon>Dipteronia</taxon>
    </lineage>
</organism>
<evidence type="ECO:0000313" key="4">
    <source>
        <dbReference type="Proteomes" id="UP001281410"/>
    </source>
</evidence>
<keyword evidence="4" id="KW-1185">Reference proteome</keyword>